<dbReference type="OrthoDB" id="9800597at2"/>
<reference evidence="1 2" key="1">
    <citation type="submission" date="2017-10" db="EMBL/GenBank/DDBJ databases">
        <title>Genomics of the genus Arcobacter.</title>
        <authorList>
            <person name="Perez-Cataluna A."/>
            <person name="Figueras M.J."/>
        </authorList>
    </citation>
    <scope>NUCLEOTIDE SEQUENCE [LARGE SCALE GENOMIC DNA]</scope>
    <source>
        <strain evidence="1 2">DSM 24636</strain>
    </source>
</reference>
<dbReference type="Gene3D" id="3.40.30.10">
    <property type="entry name" value="Glutaredoxin"/>
    <property type="match status" value="1"/>
</dbReference>
<dbReference type="RefSeq" id="WP_044416109.1">
    <property type="nucleotide sequence ID" value="NZ_CP041070.1"/>
</dbReference>
<keyword evidence="2" id="KW-1185">Reference proteome</keyword>
<evidence type="ECO:0000313" key="1">
    <source>
        <dbReference type="EMBL" id="RXJ62462.1"/>
    </source>
</evidence>
<dbReference type="CDD" id="cd02980">
    <property type="entry name" value="TRX_Fd_family"/>
    <property type="match status" value="1"/>
</dbReference>
<dbReference type="EMBL" id="PDKO01000008">
    <property type="protein sequence ID" value="RXJ62462.1"/>
    <property type="molecule type" value="Genomic_DNA"/>
</dbReference>
<proteinExistence type="predicted"/>
<organism evidence="1 2">
    <name type="scientific">Halarcobacter anaerophilus</name>
    <dbReference type="NCBI Taxonomy" id="877500"/>
    <lineage>
        <taxon>Bacteria</taxon>
        <taxon>Pseudomonadati</taxon>
        <taxon>Campylobacterota</taxon>
        <taxon>Epsilonproteobacteria</taxon>
        <taxon>Campylobacterales</taxon>
        <taxon>Arcobacteraceae</taxon>
        <taxon>Halarcobacter</taxon>
    </lineage>
</organism>
<accession>A0A4Q0XY23</accession>
<dbReference type="AlphaFoldDB" id="A0A4Q0XY23"/>
<dbReference type="Pfam" id="PF01257">
    <property type="entry name" value="2Fe-2S_thioredx"/>
    <property type="match status" value="1"/>
</dbReference>
<gene>
    <name evidence="1" type="ORF">CRV06_09995</name>
</gene>
<sequence length="119" mass="13358">MEMPAIPQPTFYIFKCEQSAPPGMPKPSCVTEQSRDLFNYLAQTMMQKGLMGPVQAIRTSCLGRCQMGPVMLVEPGHHMYCQLSKEKIDKIIEEHIIGGTPVQEYLIPEQFWGAPISLS</sequence>
<dbReference type="SUPFAM" id="SSF52833">
    <property type="entry name" value="Thioredoxin-like"/>
    <property type="match status" value="1"/>
</dbReference>
<name>A0A4Q0XY23_9BACT</name>
<dbReference type="InterPro" id="IPR036249">
    <property type="entry name" value="Thioredoxin-like_sf"/>
</dbReference>
<dbReference type="Proteomes" id="UP000290191">
    <property type="component" value="Unassembled WGS sequence"/>
</dbReference>
<dbReference type="STRING" id="877500.GCA_000935065_01065"/>
<protein>
    <submittedName>
        <fullName evidence="1">Ferredoxin</fullName>
    </submittedName>
</protein>
<evidence type="ECO:0000313" key="2">
    <source>
        <dbReference type="Proteomes" id="UP000290191"/>
    </source>
</evidence>
<comment type="caution">
    <text evidence="1">The sequence shown here is derived from an EMBL/GenBank/DDBJ whole genome shotgun (WGS) entry which is preliminary data.</text>
</comment>